<protein>
    <submittedName>
        <fullName evidence="2">Uncharacterized protein</fullName>
    </submittedName>
</protein>
<feature type="signal peptide" evidence="1">
    <location>
        <begin position="1"/>
        <end position="26"/>
    </location>
</feature>
<keyword evidence="1" id="KW-0732">Signal</keyword>
<dbReference type="EMBL" id="JBHRYN010000007">
    <property type="protein sequence ID" value="MFC3700858.1"/>
    <property type="molecule type" value="Genomic_DNA"/>
</dbReference>
<sequence length="297" mass="33179">MKNLKFWVPILAALVLFSCSKPGGSAGNGAPVINWILADAIEYHPSYLLAVGETQNYSISRMVTLDVDDPEGHDDIVDIRFTNTLGDVYILKSEDNINYIQESTQRYETSNAVSETNLHRIELKGWTMTVTDSAGNVATKSFDFVLPNLETPDVNETFLYSSRYDGSDKANGVSTLVTPTLTDDKNTKSSTAISIEYTPQDERTRVYQLFFFNTEDKAIAWIPEDKTTALSDNVGTTETYVVAKESILFSDGYDYADIKKFSWISLDDMEGTSAIVNGASNWWRHKTYGEVKVLTDN</sequence>
<feature type="chain" id="PRO_5045297809" evidence="1">
    <location>
        <begin position="27"/>
        <end position="297"/>
    </location>
</feature>
<evidence type="ECO:0000256" key="1">
    <source>
        <dbReference type="SAM" id="SignalP"/>
    </source>
</evidence>
<evidence type="ECO:0000313" key="3">
    <source>
        <dbReference type="Proteomes" id="UP001595710"/>
    </source>
</evidence>
<proteinExistence type="predicted"/>
<organism evidence="2 3">
    <name type="scientific">Reinekea marina</name>
    <dbReference type="NCBI Taxonomy" id="1310421"/>
    <lineage>
        <taxon>Bacteria</taxon>
        <taxon>Pseudomonadati</taxon>
        <taxon>Pseudomonadota</taxon>
        <taxon>Gammaproteobacteria</taxon>
        <taxon>Oceanospirillales</taxon>
        <taxon>Saccharospirillaceae</taxon>
        <taxon>Reinekea</taxon>
    </lineage>
</organism>
<dbReference type="PROSITE" id="PS51257">
    <property type="entry name" value="PROKAR_LIPOPROTEIN"/>
    <property type="match status" value="1"/>
</dbReference>
<gene>
    <name evidence="2" type="ORF">ACFOND_04325</name>
</gene>
<dbReference type="Proteomes" id="UP001595710">
    <property type="component" value="Unassembled WGS sequence"/>
</dbReference>
<accession>A0ABV7WS18</accession>
<reference evidence="3" key="1">
    <citation type="journal article" date="2019" name="Int. J. Syst. Evol. Microbiol.">
        <title>The Global Catalogue of Microorganisms (GCM) 10K type strain sequencing project: providing services to taxonomists for standard genome sequencing and annotation.</title>
        <authorList>
            <consortium name="The Broad Institute Genomics Platform"/>
            <consortium name="The Broad Institute Genome Sequencing Center for Infectious Disease"/>
            <person name="Wu L."/>
            <person name="Ma J."/>
        </authorList>
    </citation>
    <scope>NUCLEOTIDE SEQUENCE [LARGE SCALE GENOMIC DNA]</scope>
    <source>
        <strain evidence="3">CECT 8288</strain>
    </source>
</reference>
<name>A0ABV7WS18_9GAMM</name>
<comment type="caution">
    <text evidence="2">The sequence shown here is derived from an EMBL/GenBank/DDBJ whole genome shotgun (WGS) entry which is preliminary data.</text>
</comment>
<evidence type="ECO:0000313" key="2">
    <source>
        <dbReference type="EMBL" id="MFC3700858.1"/>
    </source>
</evidence>
<keyword evidence="3" id="KW-1185">Reference proteome</keyword>
<dbReference type="RefSeq" id="WP_290280435.1">
    <property type="nucleotide sequence ID" value="NZ_JAUFQI010000001.1"/>
</dbReference>